<keyword evidence="5" id="KW-0472">Membrane</keyword>
<dbReference type="Pfam" id="PF15924">
    <property type="entry name" value="ALG11_N"/>
    <property type="match status" value="1"/>
</dbReference>
<dbReference type="InterPro" id="IPR038013">
    <property type="entry name" value="ALG11"/>
</dbReference>
<keyword evidence="3" id="KW-0808">Transferase</keyword>
<dbReference type="EMBL" id="CAAE01014978">
    <property type="protein sequence ID" value="CAG06682.1"/>
    <property type="molecule type" value="Genomic_DNA"/>
</dbReference>
<feature type="transmembrane region" description="Helical" evidence="5">
    <location>
        <begin position="21"/>
        <end position="47"/>
    </location>
</feature>
<evidence type="ECO:0000256" key="5">
    <source>
        <dbReference type="SAM" id="Phobius"/>
    </source>
</evidence>
<keyword evidence="4" id="KW-0256">Endoplasmic reticulum</keyword>
<dbReference type="OrthoDB" id="5859733at2759"/>
<dbReference type="GO" id="GO:0004377">
    <property type="term" value="F:GDP-Man:Man(3)GlcNAc(2)-PP-Dol alpha-1,2-mannosyltransferase activity"/>
    <property type="evidence" value="ECO:0007669"/>
    <property type="project" value="InterPro"/>
</dbReference>
<comment type="subcellular location">
    <subcellularLocation>
        <location evidence="1">Endoplasmic reticulum membrane</location>
    </subcellularLocation>
</comment>
<comment type="similarity">
    <text evidence="2">Belongs to the glycosyltransferase group 1 family. Glycosyltransferase 4 subfamily.</text>
</comment>
<keyword evidence="5" id="KW-0812">Transmembrane</keyword>
<evidence type="ECO:0000256" key="1">
    <source>
        <dbReference type="ARBA" id="ARBA00004586"/>
    </source>
</evidence>
<dbReference type="InterPro" id="IPR031814">
    <property type="entry name" value="ALG11_N"/>
</dbReference>
<dbReference type="KEGG" id="tng:GSTEN00027146G001"/>
<evidence type="ECO:0000256" key="3">
    <source>
        <dbReference type="ARBA" id="ARBA00022679"/>
    </source>
</evidence>
<evidence type="ECO:0000313" key="7">
    <source>
        <dbReference type="EMBL" id="CAG06682.1"/>
    </source>
</evidence>
<dbReference type="PANTHER" id="PTHR45919">
    <property type="entry name" value="GDP-MAN:MAN(3)GLCNAC(2)-PP-DOL ALPHA-1,2-MANNOSYLTRANSFERASE"/>
    <property type="match status" value="1"/>
</dbReference>
<dbReference type="PANTHER" id="PTHR45919:SF1">
    <property type="entry name" value="GDP-MAN:MAN(3)GLCNAC(2)-PP-DOL ALPHA-1,2-MANNOSYLTRANSFERASE"/>
    <property type="match status" value="1"/>
</dbReference>
<evidence type="ECO:0000256" key="2">
    <source>
        <dbReference type="ARBA" id="ARBA00009481"/>
    </source>
</evidence>
<keyword evidence="5" id="KW-1133">Transmembrane helix</keyword>
<dbReference type="GO" id="GO:0006487">
    <property type="term" value="P:protein N-linked glycosylation"/>
    <property type="evidence" value="ECO:0007669"/>
    <property type="project" value="TreeGrafter"/>
</dbReference>
<dbReference type="GO" id="GO:0005789">
    <property type="term" value="C:endoplasmic reticulum membrane"/>
    <property type="evidence" value="ECO:0007669"/>
    <property type="project" value="UniProtKB-SubCell"/>
</dbReference>
<evidence type="ECO:0000256" key="4">
    <source>
        <dbReference type="ARBA" id="ARBA00022824"/>
    </source>
</evidence>
<reference evidence="7" key="2">
    <citation type="submission" date="2004-02" db="EMBL/GenBank/DDBJ databases">
        <authorList>
            <consortium name="Genoscope"/>
            <consortium name="Whitehead Institute Centre for Genome Research"/>
        </authorList>
    </citation>
    <scope>NUCLEOTIDE SEQUENCE</scope>
</reference>
<sequence length="95" mass="10722">MSGHDQLALCLCELTRLLWKLLLPLVILCAVLIAVLVLLVLAVRLWLQSSRNARRARDGGPTLAFFHPYCNAGGGGERVLWCAIRALQNRYFYIR</sequence>
<name>Q4RY50_TETNG</name>
<evidence type="ECO:0000259" key="6">
    <source>
        <dbReference type="Pfam" id="PF15924"/>
    </source>
</evidence>
<dbReference type="AlphaFoldDB" id="Q4RY50"/>
<proteinExistence type="inferred from homology"/>
<comment type="caution">
    <text evidence="7">The sequence shown here is derived from an EMBL/GenBank/DDBJ whole genome shotgun (WGS) entry which is preliminary data.</text>
</comment>
<feature type="domain" description="ALG11 mannosyltransferase N-terminal" evidence="6">
    <location>
        <begin position="62"/>
        <end position="91"/>
    </location>
</feature>
<accession>Q4RY50</accession>
<protein>
    <submittedName>
        <fullName evidence="7">(spotted green pufferfish) hypothetical protein</fullName>
    </submittedName>
</protein>
<reference evidence="7" key="1">
    <citation type="journal article" date="2004" name="Nature">
        <title>Genome duplication in the teleost fish Tetraodon nigroviridis reveals the early vertebrate proto-karyotype.</title>
        <authorList>
            <person name="Jaillon O."/>
            <person name="Aury J.-M."/>
            <person name="Brunet F."/>
            <person name="Petit J.-L."/>
            <person name="Stange-Thomann N."/>
            <person name="Mauceli E."/>
            <person name="Bouneau L."/>
            <person name="Fischer C."/>
            <person name="Ozouf-Costaz C."/>
            <person name="Bernot A."/>
            <person name="Nicaud S."/>
            <person name="Jaffe D."/>
            <person name="Fisher S."/>
            <person name="Lutfalla G."/>
            <person name="Dossat C."/>
            <person name="Segurens B."/>
            <person name="Dasilva C."/>
            <person name="Salanoubat M."/>
            <person name="Levy M."/>
            <person name="Boudet N."/>
            <person name="Castellano S."/>
            <person name="Anthouard V."/>
            <person name="Jubin C."/>
            <person name="Castelli V."/>
            <person name="Katinka M."/>
            <person name="Vacherie B."/>
            <person name="Biemont C."/>
            <person name="Skalli Z."/>
            <person name="Cattolico L."/>
            <person name="Poulain J."/>
            <person name="De Berardinis V."/>
            <person name="Cruaud C."/>
            <person name="Duprat S."/>
            <person name="Brottier P."/>
            <person name="Coutanceau J.-P."/>
            <person name="Gouzy J."/>
            <person name="Parra G."/>
            <person name="Lardier G."/>
            <person name="Chapple C."/>
            <person name="McKernan K.J."/>
            <person name="McEwan P."/>
            <person name="Bosak S."/>
            <person name="Kellis M."/>
            <person name="Volff J.-N."/>
            <person name="Guigo R."/>
            <person name="Zody M.C."/>
            <person name="Mesirov J."/>
            <person name="Lindblad-Toh K."/>
            <person name="Birren B."/>
            <person name="Nusbaum C."/>
            <person name="Kahn D."/>
            <person name="Robinson-Rechavi M."/>
            <person name="Laudet V."/>
            <person name="Schachter V."/>
            <person name="Quetier F."/>
            <person name="Saurin W."/>
            <person name="Scarpelli C."/>
            <person name="Wincker P."/>
            <person name="Lander E.S."/>
            <person name="Weissenbach J."/>
            <person name="Roest Crollius H."/>
        </authorList>
    </citation>
    <scope>NUCLEOTIDE SEQUENCE [LARGE SCALE GENOMIC DNA]</scope>
</reference>
<organism evidence="7">
    <name type="scientific">Tetraodon nigroviridis</name>
    <name type="common">Spotted green pufferfish</name>
    <name type="synonym">Chelonodon nigroviridis</name>
    <dbReference type="NCBI Taxonomy" id="99883"/>
    <lineage>
        <taxon>Eukaryota</taxon>
        <taxon>Metazoa</taxon>
        <taxon>Chordata</taxon>
        <taxon>Craniata</taxon>
        <taxon>Vertebrata</taxon>
        <taxon>Euteleostomi</taxon>
        <taxon>Actinopterygii</taxon>
        <taxon>Neopterygii</taxon>
        <taxon>Teleostei</taxon>
        <taxon>Neoteleostei</taxon>
        <taxon>Acanthomorphata</taxon>
        <taxon>Eupercaria</taxon>
        <taxon>Tetraodontiformes</taxon>
        <taxon>Tetradontoidea</taxon>
        <taxon>Tetraodontidae</taxon>
        <taxon>Tetraodon</taxon>
    </lineage>
</organism>
<gene>
    <name evidence="7" type="ORF">GSTENG00027146001</name>
</gene>